<feature type="compositionally biased region" description="Low complexity" evidence="1">
    <location>
        <begin position="20"/>
        <end position="49"/>
    </location>
</feature>
<dbReference type="HOGENOM" id="CLU_016062_1_0_1"/>
<dbReference type="eggNOG" id="ENOG502S7P8">
    <property type="taxonomic scope" value="Eukaryota"/>
</dbReference>
<dbReference type="RefSeq" id="XP_007415927.1">
    <property type="nucleotide sequence ID" value="XM_007415865.1"/>
</dbReference>
<feature type="region of interest" description="Disordered" evidence="1">
    <location>
        <begin position="1"/>
        <end position="60"/>
    </location>
</feature>
<evidence type="ECO:0000259" key="2">
    <source>
        <dbReference type="PROSITE" id="PS50807"/>
    </source>
</evidence>
<gene>
    <name evidence="3" type="ORF">MELLADRAFT_92963</name>
</gene>
<dbReference type="GO" id="GO:0006355">
    <property type="term" value="P:regulation of DNA-templated transcription"/>
    <property type="evidence" value="ECO:0007669"/>
    <property type="project" value="InterPro"/>
</dbReference>
<dbReference type="Proteomes" id="UP000001072">
    <property type="component" value="Unassembled WGS sequence"/>
</dbReference>
<keyword evidence="4" id="KW-1185">Reference proteome</keyword>
<proteinExistence type="predicted"/>
<evidence type="ECO:0000313" key="4">
    <source>
        <dbReference type="Proteomes" id="UP000001072"/>
    </source>
</evidence>
<organism evidence="4">
    <name type="scientific">Melampsora larici-populina (strain 98AG31 / pathotype 3-4-7)</name>
    <name type="common">Poplar leaf rust fungus</name>
    <dbReference type="NCBI Taxonomy" id="747676"/>
    <lineage>
        <taxon>Eukaryota</taxon>
        <taxon>Fungi</taxon>
        <taxon>Dikarya</taxon>
        <taxon>Basidiomycota</taxon>
        <taxon>Pucciniomycotina</taxon>
        <taxon>Pucciniomycetes</taxon>
        <taxon>Pucciniales</taxon>
        <taxon>Melampsoraceae</taxon>
        <taxon>Melampsora</taxon>
    </lineage>
</organism>
<dbReference type="GeneID" id="18936423"/>
<dbReference type="EMBL" id="GL883143">
    <property type="protein sequence ID" value="EGG00853.1"/>
    <property type="molecule type" value="Genomic_DNA"/>
</dbReference>
<dbReference type="InterPro" id="IPR003902">
    <property type="entry name" value="Tscrpt_reg_GCM"/>
</dbReference>
<sequence length="691" mass="78377">MGLSQSSEVFQDDDDDDKSLVVSSPSSPVKSCLSSSPVKTSSLSSRSSPSPLPSPSSRSKVKNLVELHPVSPVSSCRSSTSFNSSAITMSEDISPEVDDLDDLADYTVACTPEEQTDKLLARRRQLQIPTDKTQYQTWIDHGSIVDSQNYPKYPNGETVFVKDPKDKITNFRHIAWTYTMKTDRNGKWIIRRYTCLGVMGCSEPSCTFAGSPPTGRNKIEEILSNGTACPVTGCIGIQTHIRCLAHCRIDEDHTDPKAVWGLLRHQGKHTHEWPEAKKADPLSKAKLKDVVLNDPKVGPLGLKVGRAHVGTDPIKSIVEVHSSFGNTDRLGYLRRLILIEHGLMADKNDKEGGDKWLIQLMHWCSQGLRFVSVLMDLKDFHFSFQTEWMAEMLVYQEKRTVNGSIQREAYSGGLLSDVTYRFFQNGYLLTTSMFNEKLERWVPVLLTWLGGLYSEHYEAHFTTLLRHIQECGLPDRDKRKLTEQVVDFSQAQKSGFIAAYMKVFNTNRKTALSKLHGCEQHFSQAVTRIKRNRNIVREELDGIWQTKCKELLLPDEEAPKNETLDQCFDYLRRTFPRAKKFLDWWHTSNIEAMLFRGRNRLPEDNPPPTLSDSESESEGAPRKPRQRVAATTNAQESLHRVYYMLCDGKCGLIGVLTNRSQCRLWIIKEAVGGRRHSPRYATADETQVSRK</sequence>
<dbReference type="AlphaFoldDB" id="F4S3E1"/>
<accession>F4S3E1</accession>
<feature type="domain" description="GCM" evidence="2">
    <location>
        <begin position="131"/>
        <end position="287"/>
    </location>
</feature>
<name>F4S3E1_MELLP</name>
<feature type="region of interest" description="Disordered" evidence="1">
    <location>
        <begin position="598"/>
        <end position="631"/>
    </location>
</feature>
<dbReference type="InParanoid" id="F4S3E1"/>
<reference evidence="4" key="1">
    <citation type="journal article" date="2011" name="Proc. Natl. Acad. Sci. U.S.A.">
        <title>Obligate biotrophy features unraveled by the genomic analysis of rust fungi.</title>
        <authorList>
            <person name="Duplessis S."/>
            <person name="Cuomo C.A."/>
            <person name="Lin Y.-C."/>
            <person name="Aerts A."/>
            <person name="Tisserant E."/>
            <person name="Veneault-Fourrey C."/>
            <person name="Joly D.L."/>
            <person name="Hacquard S."/>
            <person name="Amselem J."/>
            <person name="Cantarel B.L."/>
            <person name="Chiu R."/>
            <person name="Coutinho P.M."/>
            <person name="Feau N."/>
            <person name="Field M."/>
            <person name="Frey P."/>
            <person name="Gelhaye E."/>
            <person name="Goldberg J."/>
            <person name="Grabherr M.G."/>
            <person name="Kodira C.D."/>
            <person name="Kohler A."/>
            <person name="Kuees U."/>
            <person name="Lindquist E.A."/>
            <person name="Lucas S.M."/>
            <person name="Mago R."/>
            <person name="Mauceli E."/>
            <person name="Morin E."/>
            <person name="Murat C."/>
            <person name="Pangilinan J.L."/>
            <person name="Park R."/>
            <person name="Pearson M."/>
            <person name="Quesneville H."/>
            <person name="Rouhier N."/>
            <person name="Sakthikumar S."/>
            <person name="Salamov A.A."/>
            <person name="Schmutz J."/>
            <person name="Selles B."/>
            <person name="Shapiro H."/>
            <person name="Tanguay P."/>
            <person name="Tuskan G.A."/>
            <person name="Henrissat B."/>
            <person name="Van de Peer Y."/>
            <person name="Rouze P."/>
            <person name="Ellis J.G."/>
            <person name="Dodds P.N."/>
            <person name="Schein J.E."/>
            <person name="Zhong S."/>
            <person name="Hamelin R.C."/>
            <person name="Grigoriev I.V."/>
            <person name="Szabo L.J."/>
            <person name="Martin F."/>
        </authorList>
    </citation>
    <scope>NUCLEOTIDE SEQUENCE [LARGE SCALE GENOMIC DNA]</scope>
    <source>
        <strain evidence="4">98AG31 / pathotype 3-4-7</strain>
    </source>
</reference>
<dbReference type="VEuPathDB" id="FungiDB:MELLADRAFT_92963"/>
<dbReference type="PROSITE" id="PS50807">
    <property type="entry name" value="GCM"/>
    <property type="match status" value="1"/>
</dbReference>
<dbReference type="OrthoDB" id="2651224at2759"/>
<dbReference type="GO" id="GO:0003677">
    <property type="term" value="F:DNA binding"/>
    <property type="evidence" value="ECO:0007669"/>
    <property type="project" value="InterPro"/>
</dbReference>
<evidence type="ECO:0000256" key="1">
    <source>
        <dbReference type="SAM" id="MobiDB-lite"/>
    </source>
</evidence>
<dbReference type="KEGG" id="mlr:MELLADRAFT_92963"/>
<evidence type="ECO:0000313" key="3">
    <source>
        <dbReference type="EMBL" id="EGG00853.1"/>
    </source>
</evidence>
<protein>
    <recommendedName>
        <fullName evidence="2">GCM domain-containing protein</fullName>
    </recommendedName>
</protein>